<organism evidence="1 2">
    <name type="scientific">Rhabditophanes sp. KR3021</name>
    <dbReference type="NCBI Taxonomy" id="114890"/>
    <lineage>
        <taxon>Eukaryota</taxon>
        <taxon>Metazoa</taxon>
        <taxon>Ecdysozoa</taxon>
        <taxon>Nematoda</taxon>
        <taxon>Chromadorea</taxon>
        <taxon>Rhabditida</taxon>
        <taxon>Tylenchina</taxon>
        <taxon>Panagrolaimomorpha</taxon>
        <taxon>Strongyloidoidea</taxon>
        <taxon>Alloionematidae</taxon>
        <taxon>Rhabditophanes</taxon>
    </lineage>
</organism>
<protein>
    <submittedName>
        <fullName evidence="2">Leucine--tRNA ligase</fullName>
    </submittedName>
</protein>
<evidence type="ECO:0000313" key="2">
    <source>
        <dbReference type="WBParaSite" id="RSKR_0000923000.1"/>
    </source>
</evidence>
<dbReference type="WBParaSite" id="RSKR_0000923000.1">
    <property type="protein sequence ID" value="RSKR_0000923000.1"/>
    <property type="gene ID" value="RSKR_0000923000"/>
</dbReference>
<accession>A0AC35U8P0</accession>
<dbReference type="Proteomes" id="UP000095286">
    <property type="component" value="Unplaced"/>
</dbReference>
<proteinExistence type="predicted"/>
<evidence type="ECO:0000313" key="1">
    <source>
        <dbReference type="Proteomes" id="UP000095286"/>
    </source>
</evidence>
<sequence length="1080" mass="121917">MTTQDVPKERRKVHELLKIEAEIQKKWEDGKLFEADADFEGKQKFLTTFPFPYMNGRLHLGHTFSLSKCEFAVGFERLQGKKVLFPFGFHCTGMPIKACADKLAREMETYGYPPLFPTDEELEAAAGAPEEKDELAELTKDKSKGKKSKAVAKTGTAKFQWQIMESLGLNNEQIKQFADPAHWLGYFPPKCTEDLKKMGLKVDWRRSFITTDVNPYFDSFVAWQFRKLRTAKKIDFGKRYTIFSPKDNQPCMDHDRSSGEGVGPQEYTLIKLEVVKKTPLLAAHIPGEGKKLFLVAATLRPETMYGQTNCYLHPDIAYSAFYATNAENEIWIATKRAATNMSFQDMTSQNNKINFVEGLETVYGRDILGAGVKAPLSKYDLVYALPMLTVKDDKGTGVVTSVPSDAPDDLAALNDLKKKAPLREKYGISDEMVLPFEPTPIIDIPSIGDMAAVVMCEKLKITSQNEKIKLEEAKKEVYLKGFYDGIMLVGSHKGQKTADVKKVIQQELIASNQAAIYSEPEKKIISRSGDECVVALCDQWYLNYGDEEWKAKTKECLAALDTFSDEVRRQIERTIDWLHEYACSRSYGLGTKLPWDKQYLIESLSDSTIYNAYYTVAHMLQGNVEGSEVGSLEIGADKMSDDVWDYIFCSKQFDGETMLVDEAKLLKMRGEFEYWYPTDMRASGKDLIQNHLSFYLFNHVAIWPERQDKWPKGIRGNGHLLLNKEKMAKSTGNFLTLSESIDKFSADGMRLSLADAGDGVEDANFETSMADAGILRLYNFIEFVQEVVALKKEGKLRREVGPFVFADSVFESEMTLLINRGHAGYVKTNYKEALKSAFFEFQSCRDRYRELCGSDANMEESVLFKFIERQAIILSPICPHVCEKIWTLIGKEGFIVNASWPVVGTPDENILSQARFLDSSMRDFRKRLEAQMKSKKKGVTSLTAPYKAVVYTANTYPKLQSEALGILNSLYIENGNELPDNKLISQRLAQSADLKKHTQKLMSFVTMIKANVEESGPSAMEDVCKFNQLDVLKANYNYILESLNAKDIVFASATGEGVDPQITDSTCPGSPSIFYENVNN</sequence>
<reference evidence="2" key="1">
    <citation type="submission" date="2016-11" db="UniProtKB">
        <authorList>
            <consortium name="WormBaseParasite"/>
        </authorList>
    </citation>
    <scope>IDENTIFICATION</scope>
    <source>
        <strain evidence="2">KR3021</strain>
    </source>
</reference>
<name>A0AC35U8P0_9BILA</name>